<accession>A0ABY8LIW8</accession>
<proteinExistence type="predicted"/>
<keyword evidence="1" id="KW-0812">Transmembrane</keyword>
<dbReference type="EMBL" id="CP122961">
    <property type="protein sequence ID" value="WGI24305.1"/>
    <property type="molecule type" value="Genomic_DNA"/>
</dbReference>
<reference evidence="2" key="1">
    <citation type="submission" date="2023-04" db="EMBL/GenBank/DDBJ databases">
        <title>Complete genome sequence of Halomonas alkaliantarctica MSP3 isolated from marine sediment, Jeju Island.</title>
        <authorList>
            <person name="Park S.-J."/>
        </authorList>
    </citation>
    <scope>NUCLEOTIDE SEQUENCE</scope>
    <source>
        <strain evidence="2">MSP3</strain>
    </source>
</reference>
<evidence type="ECO:0000313" key="3">
    <source>
        <dbReference type="Proteomes" id="UP001179830"/>
    </source>
</evidence>
<feature type="transmembrane region" description="Helical" evidence="1">
    <location>
        <begin position="65"/>
        <end position="84"/>
    </location>
</feature>
<keyword evidence="3" id="KW-1185">Reference proteome</keyword>
<feature type="transmembrane region" description="Helical" evidence="1">
    <location>
        <begin position="90"/>
        <end position="109"/>
    </location>
</feature>
<protein>
    <submittedName>
        <fullName evidence="2">Uncharacterized protein</fullName>
    </submittedName>
</protein>
<evidence type="ECO:0000313" key="2">
    <source>
        <dbReference type="EMBL" id="WGI24305.1"/>
    </source>
</evidence>
<keyword evidence="1" id="KW-0472">Membrane</keyword>
<dbReference type="RefSeq" id="WP_280104112.1">
    <property type="nucleotide sequence ID" value="NZ_CP122961.1"/>
</dbReference>
<name>A0ABY8LIW8_9GAMM</name>
<evidence type="ECO:0000256" key="1">
    <source>
        <dbReference type="SAM" id="Phobius"/>
    </source>
</evidence>
<gene>
    <name evidence="2" type="ORF">QEN58_13300</name>
</gene>
<feature type="transmembrane region" description="Helical" evidence="1">
    <location>
        <begin position="32"/>
        <end position="53"/>
    </location>
</feature>
<feature type="transmembrane region" description="Helical" evidence="1">
    <location>
        <begin position="7"/>
        <end position="26"/>
    </location>
</feature>
<organism evidence="2 3">
    <name type="scientific">Halomonas alkaliantarctica</name>
    <dbReference type="NCBI Taxonomy" id="232346"/>
    <lineage>
        <taxon>Bacteria</taxon>
        <taxon>Pseudomonadati</taxon>
        <taxon>Pseudomonadota</taxon>
        <taxon>Gammaproteobacteria</taxon>
        <taxon>Oceanospirillales</taxon>
        <taxon>Halomonadaceae</taxon>
        <taxon>Halomonas</taxon>
    </lineage>
</organism>
<sequence length="215" mass="24266">MTLDRAYYLLAAFYSLMVMIGVIALLSGGGTLLAPVHLLLGALAVVGLWGYILKRRFMNPRMWRPLAGVLAVGILVQLIIMLTTPLSSVLLTWMLTSSIFSVMLVIMLYRYGDRDQPLWASDEERTAARQLDVLLNDNSPITAIKRDGMRENSVKVSKSNEGYKASVTRRSQQGQERFEERFQYPETLVFFLEKFTSVTVNDFRSASIVESNRTS</sequence>
<keyword evidence="1" id="KW-1133">Transmembrane helix</keyword>
<dbReference type="Proteomes" id="UP001179830">
    <property type="component" value="Chromosome"/>
</dbReference>